<dbReference type="InterPro" id="IPR013320">
    <property type="entry name" value="ConA-like_dom_sf"/>
</dbReference>
<organism evidence="2 3">
    <name type="scientific">Microdochium bolleyi</name>
    <dbReference type="NCBI Taxonomy" id="196109"/>
    <lineage>
        <taxon>Eukaryota</taxon>
        <taxon>Fungi</taxon>
        <taxon>Dikarya</taxon>
        <taxon>Ascomycota</taxon>
        <taxon>Pezizomycotina</taxon>
        <taxon>Sordariomycetes</taxon>
        <taxon>Xylariomycetidae</taxon>
        <taxon>Xylariales</taxon>
        <taxon>Microdochiaceae</taxon>
        <taxon>Microdochium</taxon>
    </lineage>
</organism>
<dbReference type="InterPro" id="IPR050546">
    <property type="entry name" value="Glycosyl_Hydrlase_16"/>
</dbReference>
<dbReference type="EMBL" id="KQ964254">
    <property type="protein sequence ID" value="KXJ89848.1"/>
    <property type="molecule type" value="Genomic_DNA"/>
</dbReference>
<keyword evidence="3" id="KW-1185">Reference proteome</keyword>
<proteinExistence type="predicted"/>
<keyword evidence="2" id="KW-0378">Hydrolase</keyword>
<dbReference type="InParanoid" id="A0A136IY89"/>
<evidence type="ECO:0000259" key="1">
    <source>
        <dbReference type="PROSITE" id="PS51762"/>
    </source>
</evidence>
<evidence type="ECO:0000313" key="2">
    <source>
        <dbReference type="EMBL" id="KXJ89848.1"/>
    </source>
</evidence>
<name>A0A136IY89_9PEZI</name>
<dbReference type="PANTHER" id="PTHR10963">
    <property type="entry name" value="GLYCOSYL HYDROLASE-RELATED"/>
    <property type="match status" value="1"/>
</dbReference>
<dbReference type="PANTHER" id="PTHR10963:SF60">
    <property type="entry name" value="GRAM-NEGATIVE BACTERIA-BINDING PROTEIN 1-RELATED"/>
    <property type="match status" value="1"/>
</dbReference>
<dbReference type="Gene3D" id="2.60.120.200">
    <property type="match status" value="1"/>
</dbReference>
<dbReference type="OrthoDB" id="192832at2759"/>
<dbReference type="CDD" id="cd02182">
    <property type="entry name" value="GH16_Strep_laminarinase_like"/>
    <property type="match status" value="1"/>
</dbReference>
<reference evidence="3" key="1">
    <citation type="submission" date="2016-02" db="EMBL/GenBank/DDBJ databases">
        <title>Draft genome sequence of Microdochium bolleyi, a fungal endophyte of beachgrass.</title>
        <authorList>
            <consortium name="DOE Joint Genome Institute"/>
            <person name="David A.S."/>
            <person name="May G."/>
            <person name="Haridas S."/>
            <person name="Lim J."/>
            <person name="Wang M."/>
            <person name="Labutti K."/>
            <person name="Lipzen A."/>
            <person name="Barry K."/>
            <person name="Grigoriev I.V."/>
        </authorList>
    </citation>
    <scope>NUCLEOTIDE SEQUENCE [LARGE SCALE GENOMIC DNA]</scope>
    <source>
        <strain evidence="3">J235TASD1</strain>
    </source>
</reference>
<dbReference type="Proteomes" id="UP000070501">
    <property type="component" value="Unassembled WGS sequence"/>
</dbReference>
<feature type="domain" description="GH16" evidence="1">
    <location>
        <begin position="20"/>
        <end position="268"/>
    </location>
</feature>
<dbReference type="AlphaFoldDB" id="A0A136IY89"/>
<evidence type="ECO:0000313" key="3">
    <source>
        <dbReference type="Proteomes" id="UP000070501"/>
    </source>
</evidence>
<dbReference type="Pfam" id="PF00722">
    <property type="entry name" value="Glyco_hydro_16"/>
    <property type="match status" value="1"/>
</dbReference>
<dbReference type="GO" id="GO:0005975">
    <property type="term" value="P:carbohydrate metabolic process"/>
    <property type="evidence" value="ECO:0007669"/>
    <property type="project" value="InterPro"/>
</dbReference>
<dbReference type="PROSITE" id="PS51762">
    <property type="entry name" value="GH16_2"/>
    <property type="match status" value="1"/>
</dbReference>
<dbReference type="SUPFAM" id="SSF49899">
    <property type="entry name" value="Concanavalin A-like lectins/glucanases"/>
    <property type="match status" value="1"/>
</dbReference>
<accession>A0A136IY89</accession>
<protein>
    <submittedName>
        <fullName evidence="2">Family 16 glycosyl hydrolase</fullName>
    </submittedName>
</protein>
<gene>
    <name evidence="2" type="ORF">Micbo1qcDRAFT_184483</name>
</gene>
<dbReference type="GO" id="GO:0004553">
    <property type="term" value="F:hydrolase activity, hydrolyzing O-glycosyl compounds"/>
    <property type="evidence" value="ECO:0007669"/>
    <property type="project" value="InterPro"/>
</dbReference>
<sequence>MHVQEWAPGYAGYTKVWEESFWGNAGQGVNEGNWNIITDINVNNELQKYTRSSENLQISGGGTVQLVPRFKNGQWTSGRIESKYVFTPQAGRRTMAEARLRFGNAPQANKRGMWPAFWLLGDSIRHGVQWPACGEIDVMERINGEWSAFGTLHCDVYGGGACNTPTGISQRTGLANDDWHNWRVVWDRTPSNWRDQTMTWSLDGNQFHQISGARLNNEAAWRAVAQSPVFFILNLAIGGNLPGNPDGNTWDAYGNMMEVSYVAHHVSS</sequence>
<dbReference type="InterPro" id="IPR000757">
    <property type="entry name" value="Beta-glucanase-like"/>
</dbReference>